<dbReference type="GO" id="GO:0000156">
    <property type="term" value="F:phosphorelay response regulator activity"/>
    <property type="evidence" value="ECO:0007669"/>
    <property type="project" value="TreeGrafter"/>
</dbReference>
<evidence type="ECO:0000256" key="2">
    <source>
        <dbReference type="ARBA" id="ARBA00004370"/>
    </source>
</evidence>
<reference evidence="11" key="1">
    <citation type="submission" date="2020-10" db="EMBL/GenBank/DDBJ databases">
        <authorList>
            <person name="Gilroy R."/>
        </authorList>
    </citation>
    <scope>NUCLEOTIDE SEQUENCE</scope>
    <source>
        <strain evidence="11">USAMLcec3-3695</strain>
    </source>
</reference>
<keyword evidence="9" id="KW-0902">Two-component regulatory system</keyword>
<keyword evidence="5" id="KW-0808">Transferase</keyword>
<proteinExistence type="predicted"/>
<gene>
    <name evidence="11" type="ORF">IAA61_07985</name>
</gene>
<accession>A0A9D1MCB2</accession>
<evidence type="ECO:0000256" key="7">
    <source>
        <dbReference type="ARBA" id="ARBA00022777"/>
    </source>
</evidence>
<keyword evidence="8" id="KW-0067">ATP-binding</keyword>
<dbReference type="Proteomes" id="UP000824109">
    <property type="component" value="Unassembled WGS sequence"/>
</dbReference>
<dbReference type="GO" id="GO:0005524">
    <property type="term" value="F:ATP binding"/>
    <property type="evidence" value="ECO:0007669"/>
    <property type="project" value="UniProtKB-KW"/>
</dbReference>
<dbReference type="InterPro" id="IPR005467">
    <property type="entry name" value="His_kinase_dom"/>
</dbReference>
<evidence type="ECO:0000313" key="11">
    <source>
        <dbReference type="EMBL" id="HIU57730.1"/>
    </source>
</evidence>
<dbReference type="AlphaFoldDB" id="A0A9D1MCB2"/>
<evidence type="ECO:0000256" key="9">
    <source>
        <dbReference type="ARBA" id="ARBA00023012"/>
    </source>
</evidence>
<evidence type="ECO:0000259" key="10">
    <source>
        <dbReference type="PROSITE" id="PS50109"/>
    </source>
</evidence>
<feature type="domain" description="Histidine kinase" evidence="10">
    <location>
        <begin position="86"/>
        <end position="299"/>
    </location>
</feature>
<evidence type="ECO:0000256" key="1">
    <source>
        <dbReference type="ARBA" id="ARBA00000085"/>
    </source>
</evidence>
<reference evidence="11" key="2">
    <citation type="journal article" date="2021" name="PeerJ">
        <title>Extensive microbial diversity within the chicken gut microbiome revealed by metagenomics and culture.</title>
        <authorList>
            <person name="Gilroy R."/>
            <person name="Ravi A."/>
            <person name="Getino M."/>
            <person name="Pursley I."/>
            <person name="Horton D.L."/>
            <person name="Alikhan N.F."/>
            <person name="Baker D."/>
            <person name="Gharbi K."/>
            <person name="Hall N."/>
            <person name="Watson M."/>
            <person name="Adriaenssens E.M."/>
            <person name="Foster-Nyarko E."/>
            <person name="Jarju S."/>
            <person name="Secka A."/>
            <person name="Antonio M."/>
            <person name="Oren A."/>
            <person name="Chaudhuri R.R."/>
            <person name="La Ragione R."/>
            <person name="Hildebrand F."/>
            <person name="Pallen M.J."/>
        </authorList>
    </citation>
    <scope>NUCLEOTIDE SEQUENCE</scope>
    <source>
        <strain evidence="11">USAMLcec3-3695</strain>
    </source>
</reference>
<comment type="catalytic activity">
    <reaction evidence="1">
        <text>ATP + protein L-histidine = ADP + protein N-phospho-L-histidine.</text>
        <dbReference type="EC" id="2.7.13.3"/>
    </reaction>
</comment>
<protein>
    <recommendedName>
        <fullName evidence="3">histidine kinase</fullName>
        <ecNumber evidence="3">2.7.13.3</ecNumber>
    </recommendedName>
</protein>
<evidence type="ECO:0000313" key="12">
    <source>
        <dbReference type="Proteomes" id="UP000824109"/>
    </source>
</evidence>
<keyword evidence="7 11" id="KW-0418">Kinase</keyword>
<dbReference type="EMBL" id="DVNB01000083">
    <property type="protein sequence ID" value="HIU57730.1"/>
    <property type="molecule type" value="Genomic_DNA"/>
</dbReference>
<keyword evidence="4" id="KW-0597">Phosphoprotein</keyword>
<dbReference type="InterPro" id="IPR050351">
    <property type="entry name" value="BphY/WalK/GraS-like"/>
</dbReference>
<name>A0A9D1MCB2_9FIRM</name>
<dbReference type="PROSITE" id="PS50109">
    <property type="entry name" value="HIS_KIN"/>
    <property type="match status" value="1"/>
</dbReference>
<evidence type="ECO:0000256" key="6">
    <source>
        <dbReference type="ARBA" id="ARBA00022741"/>
    </source>
</evidence>
<dbReference type="Gene3D" id="3.30.565.10">
    <property type="entry name" value="Histidine kinase-like ATPase, C-terminal domain"/>
    <property type="match status" value="1"/>
</dbReference>
<evidence type="ECO:0000256" key="3">
    <source>
        <dbReference type="ARBA" id="ARBA00012438"/>
    </source>
</evidence>
<dbReference type="GO" id="GO:0007234">
    <property type="term" value="P:osmosensory signaling via phosphorelay pathway"/>
    <property type="evidence" value="ECO:0007669"/>
    <property type="project" value="TreeGrafter"/>
</dbReference>
<dbReference type="Pfam" id="PF00512">
    <property type="entry name" value="HisKA"/>
    <property type="match status" value="1"/>
</dbReference>
<dbReference type="GO" id="GO:0000155">
    <property type="term" value="F:phosphorelay sensor kinase activity"/>
    <property type="evidence" value="ECO:0007669"/>
    <property type="project" value="InterPro"/>
</dbReference>
<dbReference type="GO" id="GO:0030295">
    <property type="term" value="F:protein kinase activator activity"/>
    <property type="evidence" value="ECO:0007669"/>
    <property type="project" value="TreeGrafter"/>
</dbReference>
<dbReference type="PANTHER" id="PTHR42878">
    <property type="entry name" value="TWO-COMPONENT HISTIDINE KINASE"/>
    <property type="match status" value="1"/>
</dbReference>
<dbReference type="SUPFAM" id="SSF55874">
    <property type="entry name" value="ATPase domain of HSP90 chaperone/DNA topoisomerase II/histidine kinase"/>
    <property type="match status" value="1"/>
</dbReference>
<dbReference type="SMART" id="SM00387">
    <property type="entry name" value="HATPase_c"/>
    <property type="match status" value="1"/>
</dbReference>
<sequence length="299" mass="33330">MELICIFIAAASLMYAVFTKMKTAGTIGRLDAMTESAVNRTLKETEFDESRLSRLESRLYRFLKENTLSEQTMANDREKIKSLIGDISHQTKTPVANITLYSELLCEREDMSRDAHLLAEQVHSQSEKLTFLINSLVKTSRLESGIITLLPERNNLKELAETVAEACGAAAEEKRTELICCADADVYAVFDMKWTAEAVLNIADNAVKYTPPGGTIVISYMEYESFSAISVTDNGEGIDEEESAKIFGRFFRGRHHSDIPGAGIGLYIARDIVSREGGYIRLRSKPGEGSEFTVFLPKR</sequence>
<dbReference type="InterPro" id="IPR036097">
    <property type="entry name" value="HisK_dim/P_sf"/>
</dbReference>
<comment type="caution">
    <text evidence="11">The sequence shown here is derived from an EMBL/GenBank/DDBJ whole genome shotgun (WGS) entry which is preliminary data.</text>
</comment>
<comment type="subcellular location">
    <subcellularLocation>
        <location evidence="2">Membrane</location>
    </subcellularLocation>
</comment>
<dbReference type="PRINTS" id="PR00344">
    <property type="entry name" value="BCTRLSENSOR"/>
</dbReference>
<dbReference type="InterPro" id="IPR036890">
    <property type="entry name" value="HATPase_C_sf"/>
</dbReference>
<evidence type="ECO:0000256" key="8">
    <source>
        <dbReference type="ARBA" id="ARBA00022840"/>
    </source>
</evidence>
<dbReference type="InterPro" id="IPR003661">
    <property type="entry name" value="HisK_dim/P_dom"/>
</dbReference>
<evidence type="ECO:0000256" key="5">
    <source>
        <dbReference type="ARBA" id="ARBA00022679"/>
    </source>
</evidence>
<keyword evidence="6" id="KW-0547">Nucleotide-binding</keyword>
<dbReference type="InterPro" id="IPR004358">
    <property type="entry name" value="Sig_transdc_His_kin-like_C"/>
</dbReference>
<dbReference type="SMART" id="SM00388">
    <property type="entry name" value="HisKA"/>
    <property type="match status" value="1"/>
</dbReference>
<evidence type="ECO:0000256" key="4">
    <source>
        <dbReference type="ARBA" id="ARBA00022553"/>
    </source>
</evidence>
<dbReference type="PANTHER" id="PTHR42878:SF7">
    <property type="entry name" value="SENSOR HISTIDINE KINASE GLRK"/>
    <property type="match status" value="1"/>
</dbReference>
<dbReference type="Gene3D" id="1.10.287.130">
    <property type="match status" value="1"/>
</dbReference>
<dbReference type="SUPFAM" id="SSF47384">
    <property type="entry name" value="Homodimeric domain of signal transducing histidine kinase"/>
    <property type="match status" value="1"/>
</dbReference>
<dbReference type="EC" id="2.7.13.3" evidence="3"/>
<organism evidence="11 12">
    <name type="scientific">Candidatus Ornithomonoglobus merdipullorum</name>
    <dbReference type="NCBI Taxonomy" id="2840895"/>
    <lineage>
        <taxon>Bacteria</taxon>
        <taxon>Bacillati</taxon>
        <taxon>Bacillota</taxon>
        <taxon>Clostridia</taxon>
        <taxon>Candidatus Ornithomonoglobus</taxon>
    </lineage>
</organism>
<dbReference type="CDD" id="cd00082">
    <property type="entry name" value="HisKA"/>
    <property type="match status" value="1"/>
</dbReference>
<dbReference type="Pfam" id="PF02518">
    <property type="entry name" value="HATPase_c"/>
    <property type="match status" value="1"/>
</dbReference>
<dbReference type="InterPro" id="IPR003594">
    <property type="entry name" value="HATPase_dom"/>
</dbReference>